<dbReference type="Gene3D" id="1.25.40.20">
    <property type="entry name" value="Ankyrin repeat-containing domain"/>
    <property type="match status" value="2"/>
</dbReference>
<dbReference type="KEGG" id="dfa:DFA_06233"/>
<proteinExistence type="predicted"/>
<evidence type="ECO:0008006" key="3">
    <source>
        <dbReference type="Google" id="ProtNLM"/>
    </source>
</evidence>
<dbReference type="EMBL" id="GL883007">
    <property type="protein sequence ID" value="EGG24094.1"/>
    <property type="molecule type" value="Genomic_DNA"/>
</dbReference>
<dbReference type="PANTHER" id="PTHR46586">
    <property type="entry name" value="ANKYRIN REPEAT-CONTAINING PROTEIN"/>
    <property type="match status" value="1"/>
</dbReference>
<dbReference type="InterPro" id="IPR052050">
    <property type="entry name" value="SecEffector_AnkRepeat"/>
</dbReference>
<dbReference type="InterPro" id="IPR002110">
    <property type="entry name" value="Ankyrin_rpt"/>
</dbReference>
<dbReference type="InterPro" id="IPR036770">
    <property type="entry name" value="Ankyrin_rpt-contain_sf"/>
</dbReference>
<keyword evidence="2" id="KW-1185">Reference proteome</keyword>
<dbReference type="SUPFAM" id="SSF48403">
    <property type="entry name" value="Ankyrin repeat"/>
    <property type="match status" value="2"/>
</dbReference>
<dbReference type="Proteomes" id="UP000007797">
    <property type="component" value="Unassembled WGS sequence"/>
</dbReference>
<dbReference type="PANTHER" id="PTHR46586:SF1">
    <property type="entry name" value="ANKYRIN REPEAT-CONTAINING PROTEIN"/>
    <property type="match status" value="1"/>
</dbReference>
<dbReference type="OrthoDB" id="76773at2759"/>
<name>F4PKH0_CACFS</name>
<evidence type="ECO:0000313" key="2">
    <source>
        <dbReference type="Proteomes" id="UP000007797"/>
    </source>
</evidence>
<dbReference type="GeneID" id="14876143"/>
<dbReference type="RefSeq" id="XP_004361945.1">
    <property type="nucleotide sequence ID" value="XM_004361888.1"/>
</dbReference>
<protein>
    <recommendedName>
        <fullName evidence="3">Ankyrin repeat-containing protein</fullName>
    </recommendedName>
</protein>
<evidence type="ECO:0000313" key="1">
    <source>
        <dbReference type="EMBL" id="EGG24094.1"/>
    </source>
</evidence>
<dbReference type="AlphaFoldDB" id="F4PKH0"/>
<organism evidence="1 2">
    <name type="scientific">Cavenderia fasciculata</name>
    <name type="common">Slime mold</name>
    <name type="synonym">Dictyostelium fasciculatum</name>
    <dbReference type="NCBI Taxonomy" id="261658"/>
    <lineage>
        <taxon>Eukaryota</taxon>
        <taxon>Amoebozoa</taxon>
        <taxon>Evosea</taxon>
        <taxon>Eumycetozoa</taxon>
        <taxon>Dictyostelia</taxon>
        <taxon>Acytosteliales</taxon>
        <taxon>Cavenderiaceae</taxon>
        <taxon>Cavenderia</taxon>
    </lineage>
</organism>
<accession>F4PKH0</accession>
<sequence>MNNNNKSNSTVIILSDKESYRINQIPSLKWVVQNNTGSLIHELCKRSKDNQRSLLSRLQVGWATLDMIVAVCSPHTYHKSITFQMDTFDKIFTYYQSAFEQEHFAVDNAVLSGNFELVEYLLDKGTPFTTNAIDNACSKGYLDIIKLLLNTTPRNDPLLFDDNIKFTNHAYDNAATNGHLNVILYLDQLREQYQKGESKYRVEFTVKAIDGAAKNKHWNVVNHILDKYKKDGEMKGYLLTSEALQWCIADNNFEMLNKLFNYAHSDKGWKKCGNWSTNGLSMATEQGNMDMIKWIIDQKLVETLQGHTVSCAVEGNHIRIIQYFLDVHKKASIRSGFRTFPFDFALNFAVIGKRVEIFQMLFFACLESNAGFDLHMIMELACKSDCIEIMTFIMDNYALVMNELIVEKAASYGRLEILKFVIDEKGGVVRQADIEECAESASIECMEYLLSKFTGALSSRTLKLACRRGCKRMIEHILLRYNLDQFRSLIPTFFEAAVASGSIECIDIIRNAYVSIGPDTDTPLITIKSLGHALENGHLHVIKHLIDVYPQILDPSTDQPEDEELMVEFINESINRRFYTSVEYLLSIKADRSVQTLVSEESQTTTPEYRFKATNDVLQMAIETKNISLIEMIHRYRPHLTSVNPAILLADGYIEAYQMVMLWNQENGFNHAESNPYYFHDTYWFKSALVSGNIALIQYIVNEKKLLPIPFRSKNQHDVAPKQSHLQTIYYIRKEIQDHISTYCIANLSLFAIMSDSYSALKVNCNKDTVFQYFSDYHTRSANNNNLSILRLLLKRTKNEKINN</sequence>
<gene>
    <name evidence="1" type="ORF">DFA_06233</name>
</gene>
<dbReference type="STRING" id="1054147.F4PKH0"/>
<reference evidence="2" key="1">
    <citation type="journal article" date="2011" name="Genome Res.">
        <title>Phylogeny-wide analysis of social amoeba genomes highlights ancient origins for complex intercellular communication.</title>
        <authorList>
            <person name="Heidel A.J."/>
            <person name="Lawal H.M."/>
            <person name="Felder M."/>
            <person name="Schilde C."/>
            <person name="Helps N.R."/>
            <person name="Tunggal B."/>
            <person name="Rivero F."/>
            <person name="John U."/>
            <person name="Schleicher M."/>
            <person name="Eichinger L."/>
            <person name="Platzer M."/>
            <person name="Noegel A.A."/>
            <person name="Schaap P."/>
            <person name="Gloeckner G."/>
        </authorList>
    </citation>
    <scope>NUCLEOTIDE SEQUENCE [LARGE SCALE GENOMIC DNA]</scope>
    <source>
        <strain evidence="2">SH3</strain>
    </source>
</reference>
<dbReference type="Pfam" id="PF13637">
    <property type="entry name" value="Ank_4"/>
    <property type="match status" value="1"/>
</dbReference>